<name>A0A2P5EUG9_TREOI</name>
<protein>
    <submittedName>
        <fullName evidence="2">Uncharacterized protein</fullName>
    </submittedName>
</protein>
<dbReference type="AlphaFoldDB" id="A0A2P5EUG9"/>
<dbReference type="InParanoid" id="A0A2P5EUG9"/>
<evidence type="ECO:0000256" key="1">
    <source>
        <dbReference type="SAM" id="MobiDB-lite"/>
    </source>
</evidence>
<accession>A0A2P5EUG9</accession>
<feature type="compositionally biased region" description="Basic and acidic residues" evidence="1">
    <location>
        <begin position="120"/>
        <end position="133"/>
    </location>
</feature>
<gene>
    <name evidence="2" type="ORF">TorRG33x02_150470</name>
</gene>
<organism evidence="2 3">
    <name type="scientific">Trema orientale</name>
    <name type="common">Charcoal tree</name>
    <name type="synonym">Celtis orientalis</name>
    <dbReference type="NCBI Taxonomy" id="63057"/>
    <lineage>
        <taxon>Eukaryota</taxon>
        <taxon>Viridiplantae</taxon>
        <taxon>Streptophyta</taxon>
        <taxon>Embryophyta</taxon>
        <taxon>Tracheophyta</taxon>
        <taxon>Spermatophyta</taxon>
        <taxon>Magnoliopsida</taxon>
        <taxon>eudicotyledons</taxon>
        <taxon>Gunneridae</taxon>
        <taxon>Pentapetalae</taxon>
        <taxon>rosids</taxon>
        <taxon>fabids</taxon>
        <taxon>Rosales</taxon>
        <taxon>Cannabaceae</taxon>
        <taxon>Trema</taxon>
    </lineage>
</organism>
<evidence type="ECO:0000313" key="3">
    <source>
        <dbReference type="Proteomes" id="UP000237000"/>
    </source>
</evidence>
<feature type="region of interest" description="Disordered" evidence="1">
    <location>
        <begin position="41"/>
        <end position="133"/>
    </location>
</feature>
<comment type="caution">
    <text evidence="2">The sequence shown here is derived from an EMBL/GenBank/DDBJ whole genome shotgun (WGS) entry which is preliminary data.</text>
</comment>
<dbReference type="Proteomes" id="UP000237000">
    <property type="component" value="Unassembled WGS sequence"/>
</dbReference>
<feature type="compositionally biased region" description="Polar residues" evidence="1">
    <location>
        <begin position="66"/>
        <end position="80"/>
    </location>
</feature>
<reference evidence="3" key="1">
    <citation type="submission" date="2016-06" db="EMBL/GenBank/DDBJ databases">
        <title>Parallel loss of symbiosis genes in relatives of nitrogen-fixing non-legume Parasponia.</title>
        <authorList>
            <person name="Van Velzen R."/>
            <person name="Holmer R."/>
            <person name="Bu F."/>
            <person name="Rutten L."/>
            <person name="Van Zeijl A."/>
            <person name="Liu W."/>
            <person name="Santuari L."/>
            <person name="Cao Q."/>
            <person name="Sharma T."/>
            <person name="Shen D."/>
            <person name="Roswanjaya Y."/>
            <person name="Wardhani T."/>
            <person name="Kalhor M.S."/>
            <person name="Jansen J."/>
            <person name="Van den Hoogen J."/>
            <person name="Gungor B."/>
            <person name="Hartog M."/>
            <person name="Hontelez J."/>
            <person name="Verver J."/>
            <person name="Yang W.-C."/>
            <person name="Schijlen E."/>
            <person name="Repin R."/>
            <person name="Schilthuizen M."/>
            <person name="Schranz E."/>
            <person name="Heidstra R."/>
            <person name="Miyata K."/>
            <person name="Fedorova E."/>
            <person name="Kohlen W."/>
            <person name="Bisseling T."/>
            <person name="Smit S."/>
            <person name="Geurts R."/>
        </authorList>
    </citation>
    <scope>NUCLEOTIDE SEQUENCE [LARGE SCALE GENOMIC DNA]</scope>
    <source>
        <strain evidence="3">cv. RG33-2</strain>
    </source>
</reference>
<keyword evidence="3" id="KW-1185">Reference proteome</keyword>
<evidence type="ECO:0000313" key="2">
    <source>
        <dbReference type="EMBL" id="PON89184.1"/>
    </source>
</evidence>
<proteinExistence type="predicted"/>
<dbReference type="EMBL" id="JXTC01000097">
    <property type="protein sequence ID" value="PON89184.1"/>
    <property type="molecule type" value="Genomic_DNA"/>
</dbReference>
<sequence length="133" mass="14095">MNASILARTSTPTQVQENNCICIQPFNNTLKTKAEQCMYPNRVTQNNQKIHAPILSSLDKEEENSKTASRASCSRVSTSIMEKLSPSESSSAASPSPGSANSSSSPTSSSSLKSSAATLEVERGRRGRRDGGG</sequence>
<feature type="compositionally biased region" description="Low complexity" evidence="1">
    <location>
        <begin position="86"/>
        <end position="117"/>
    </location>
</feature>